<gene>
    <name evidence="1" type="ORF">RN98_09825</name>
</gene>
<evidence type="ECO:0000313" key="1">
    <source>
        <dbReference type="EMBL" id="ALF18460.1"/>
    </source>
</evidence>
<evidence type="ECO:0000313" key="2">
    <source>
        <dbReference type="Proteomes" id="UP000063147"/>
    </source>
</evidence>
<dbReference type="OrthoDB" id="88178at2"/>
<proteinExistence type="predicted"/>
<dbReference type="Proteomes" id="UP000063147">
    <property type="component" value="Chromosome"/>
</dbReference>
<name>A0A0M4RQE9_9FUSO</name>
<dbReference type="RefSeq" id="WP_060676614.1">
    <property type="nucleotide sequence ID" value="NZ_CP012713.1"/>
</dbReference>
<dbReference type="PATRIC" id="fig|76859.3.peg.1985"/>
<reference evidence="1 2" key="1">
    <citation type="submission" date="2015-09" db="EMBL/GenBank/DDBJ databases">
        <authorList>
            <person name="Jackson K.R."/>
            <person name="Lunt B.L."/>
            <person name="Fisher J.N.B."/>
            <person name="Gardner A.V."/>
            <person name="Bailey M.E."/>
            <person name="Deus L.M."/>
            <person name="Earl A.S."/>
            <person name="Gibby P.D."/>
            <person name="Hartmann K.A."/>
            <person name="Liu J.E."/>
            <person name="Manci A.M."/>
            <person name="Nielsen D.A."/>
            <person name="Solomon M.B."/>
            <person name="Breakwell D.P."/>
            <person name="Burnett S.H."/>
            <person name="Grose J.H."/>
        </authorList>
    </citation>
    <scope>NUCLEOTIDE SEQUENCE [LARGE SCALE GENOMIC DNA]</scope>
    <source>
        <strain evidence="1 2">KCOM 1279</strain>
    </source>
</reference>
<accession>A0A0M4RQE9</accession>
<protein>
    <submittedName>
        <fullName evidence="1">Uncharacterized protein</fullName>
    </submittedName>
</protein>
<dbReference type="AlphaFoldDB" id="A0A0M4RQE9"/>
<organism evidence="1">
    <name type="scientific">Fusobacterium animalis</name>
    <dbReference type="NCBI Taxonomy" id="76859"/>
    <lineage>
        <taxon>Bacteria</taxon>
        <taxon>Fusobacteriati</taxon>
        <taxon>Fusobacteriota</taxon>
        <taxon>Fusobacteriia</taxon>
        <taxon>Fusobacteriales</taxon>
        <taxon>Fusobacteriaceae</taxon>
        <taxon>Fusobacterium</taxon>
    </lineage>
</organism>
<dbReference type="EMBL" id="CP012713">
    <property type="protein sequence ID" value="ALF18460.1"/>
    <property type="molecule type" value="Genomic_DNA"/>
</dbReference>
<sequence length="216" mass="25611">MSVKFQLKKDAYIKKGAVGFSYTTYFWGFFVPIFRGDGKGFLMLLIAWILLLSPVYLIKYFFRNFIFNPNSLLTKILTPLLDIKYKYIVICYYLFLGLILIITTLIWLYIGSLYNKNYTMRLLKKGYSPLENDDYALALLKGYGYLEYTEEEKEDKEKMELYKNIVETVKKDEKSKYYIFLVYFIITFTIVVITYYSEISKIGDITYLEAIRAANF</sequence>